<reference evidence="1 2" key="1">
    <citation type="submission" date="2020-01" db="EMBL/GenBank/DDBJ databases">
        <authorList>
            <person name="Kim M.K."/>
        </authorList>
    </citation>
    <scope>NUCLEOTIDE SEQUENCE [LARGE SCALE GENOMIC DNA]</scope>
    <source>
        <strain evidence="1 2">BT213</strain>
    </source>
</reference>
<proteinExistence type="predicted"/>
<dbReference type="EMBL" id="JAAEAA010000016">
    <property type="protein sequence ID" value="NDK56820.1"/>
    <property type="molecule type" value="Genomic_DNA"/>
</dbReference>
<dbReference type="Proteomes" id="UP000478546">
    <property type="component" value="Unassembled WGS sequence"/>
</dbReference>
<protein>
    <submittedName>
        <fullName evidence="1">PD-(D/E)XK nuclease family protein</fullName>
    </submittedName>
</protein>
<dbReference type="Pfam" id="PF14281">
    <property type="entry name" value="PDDEXK_4"/>
    <property type="match status" value="1"/>
</dbReference>
<dbReference type="InterPro" id="IPR029470">
    <property type="entry name" value="PDDEXK_4"/>
</dbReference>
<evidence type="ECO:0000313" key="1">
    <source>
        <dbReference type="EMBL" id="NDK56820.1"/>
    </source>
</evidence>
<name>A0A6B2H9H5_9BACT</name>
<accession>A0A6B2H9H5</accession>
<gene>
    <name evidence="1" type="ORF">GWO68_12920</name>
</gene>
<dbReference type="AlphaFoldDB" id="A0A6B2H9H5"/>
<comment type="caution">
    <text evidence="1">The sequence shown here is derived from an EMBL/GenBank/DDBJ whole genome shotgun (WGS) entry which is preliminary data.</text>
</comment>
<keyword evidence="2" id="KW-1185">Reference proteome</keyword>
<dbReference type="RefSeq" id="WP_162346876.1">
    <property type="nucleotide sequence ID" value="NZ_JAAEAA010000016.1"/>
</dbReference>
<organism evidence="1 2">
    <name type="scientific">Pontibacter fetidus</name>
    <dbReference type="NCBI Taxonomy" id="2700082"/>
    <lineage>
        <taxon>Bacteria</taxon>
        <taxon>Pseudomonadati</taxon>
        <taxon>Bacteroidota</taxon>
        <taxon>Cytophagia</taxon>
        <taxon>Cytophagales</taxon>
        <taxon>Hymenobacteraceae</taxon>
        <taxon>Pontibacter</taxon>
    </lineage>
</organism>
<evidence type="ECO:0000313" key="2">
    <source>
        <dbReference type="Proteomes" id="UP000478546"/>
    </source>
</evidence>
<sequence length="403" mass="46281">MVSAEKLSNLLDGTKRIIAHQKELAELRGETFNVFSILKMERLENSTHSAFLTELLNPDGTHLKGNIFLKLFLDTLEDVPLTLNLNTTNVKPEHHIGARNVDTKYGGRIDIYICDSLNNSISIENKIDAGDQEAQIERYYNHNKGKNTVLYLTLHGSDPSNGSKGALESGTDFHNISYRKHILEWLDKCLKEAADSPILRETIKQYKILIQKLTATMAEKQTQQLTNLMLSHYKEAEYIASNFNRVTIEIREEIRQSVIKKLQEHVGASYTITAQNAYNKPYTLIWIKLKGMEDKPIFFIVETFSGLPQGHFGGALFIGTVDVGKDESEFMRNNDHYIHRWYNAYKLNDFEQDELKLSNSDLLQKINSDSIFKSNLVEHIVNEIETYLARETDKVRFYLNKLS</sequence>